<evidence type="ECO:0000313" key="2">
    <source>
        <dbReference type="WBParaSite" id="Gr19_v10_g11889.t1"/>
    </source>
</evidence>
<evidence type="ECO:0000313" key="1">
    <source>
        <dbReference type="Proteomes" id="UP000887572"/>
    </source>
</evidence>
<proteinExistence type="predicted"/>
<name>A0A914GZQ2_GLORO</name>
<organism evidence="1 2">
    <name type="scientific">Globodera rostochiensis</name>
    <name type="common">Golden nematode worm</name>
    <name type="synonym">Heterodera rostochiensis</name>
    <dbReference type="NCBI Taxonomy" id="31243"/>
    <lineage>
        <taxon>Eukaryota</taxon>
        <taxon>Metazoa</taxon>
        <taxon>Ecdysozoa</taxon>
        <taxon>Nematoda</taxon>
        <taxon>Chromadorea</taxon>
        <taxon>Rhabditida</taxon>
        <taxon>Tylenchina</taxon>
        <taxon>Tylenchomorpha</taxon>
        <taxon>Tylenchoidea</taxon>
        <taxon>Heteroderidae</taxon>
        <taxon>Heteroderinae</taxon>
        <taxon>Globodera</taxon>
    </lineage>
</organism>
<reference evidence="2" key="1">
    <citation type="submission" date="2022-11" db="UniProtKB">
        <authorList>
            <consortium name="WormBaseParasite"/>
        </authorList>
    </citation>
    <scope>IDENTIFICATION</scope>
</reference>
<sequence length="86" mass="9742">MSLFLKIFDTIPAHLVDSVSGQLPPQQAYKCRKEEFKGNEKGETDNWGHETTSFGTRNFVCSMATIDLSPNSADRPINDFQLYQNN</sequence>
<protein>
    <submittedName>
        <fullName evidence="2">Uncharacterized protein</fullName>
    </submittedName>
</protein>
<keyword evidence="1" id="KW-1185">Reference proteome</keyword>
<dbReference type="Proteomes" id="UP000887572">
    <property type="component" value="Unplaced"/>
</dbReference>
<accession>A0A914GZQ2</accession>
<dbReference type="AlphaFoldDB" id="A0A914GZQ2"/>
<dbReference type="WBParaSite" id="Gr19_v10_g11889.t1">
    <property type="protein sequence ID" value="Gr19_v10_g11889.t1"/>
    <property type="gene ID" value="Gr19_v10_g11889"/>
</dbReference>